<evidence type="ECO:0000313" key="2">
    <source>
        <dbReference type="EMBL" id="KAJ4331736.1"/>
    </source>
</evidence>
<sequence length="272" mass="30777">MSPHEDDTALLASIFKQRYLVEAPLTGHDLATALWILQTQEETLNTSIDRLDQDLLYEYRATYSTGQKAIITRLWRNCTDGGPPEIYEKQFQRNRARHLSSLIRLQLTEEILRDPQAASGDEHVDRDSRSSSTPGNGPSPQLSIQYYRSSQQARDNESQRSSHKLSTVTSSKSVIKPGKKAPSSQPETYKRRNQEPDDDSYDEFHESESDAEEQPVNPKPAAKQTVQHRTGRASSKASQADKMEIDAEQAQTPAVTTKKRTRRIPVKLLIPF</sequence>
<gene>
    <name evidence="2" type="ORF">N0V87_008914</name>
</gene>
<feature type="compositionally biased region" description="Basic and acidic residues" evidence="1">
    <location>
        <begin position="120"/>
        <end position="129"/>
    </location>
</feature>
<organism evidence="2 3">
    <name type="scientific">Didymella glomerata</name>
    <dbReference type="NCBI Taxonomy" id="749621"/>
    <lineage>
        <taxon>Eukaryota</taxon>
        <taxon>Fungi</taxon>
        <taxon>Dikarya</taxon>
        <taxon>Ascomycota</taxon>
        <taxon>Pezizomycotina</taxon>
        <taxon>Dothideomycetes</taxon>
        <taxon>Pleosporomycetidae</taxon>
        <taxon>Pleosporales</taxon>
        <taxon>Pleosporineae</taxon>
        <taxon>Didymellaceae</taxon>
        <taxon>Didymella</taxon>
    </lineage>
</organism>
<dbReference type="Proteomes" id="UP001140562">
    <property type="component" value="Unassembled WGS sequence"/>
</dbReference>
<feature type="compositionally biased region" description="Polar residues" evidence="1">
    <location>
        <begin position="224"/>
        <end position="238"/>
    </location>
</feature>
<accession>A0A9W8WS43</accession>
<dbReference type="AlphaFoldDB" id="A0A9W8WS43"/>
<feature type="region of interest" description="Disordered" evidence="1">
    <location>
        <begin position="113"/>
        <end position="259"/>
    </location>
</feature>
<proteinExistence type="predicted"/>
<keyword evidence="3" id="KW-1185">Reference proteome</keyword>
<feature type="compositionally biased region" description="Polar residues" evidence="1">
    <location>
        <begin position="164"/>
        <end position="173"/>
    </location>
</feature>
<comment type="caution">
    <text evidence="2">The sequence shown here is derived from an EMBL/GenBank/DDBJ whole genome shotgun (WGS) entry which is preliminary data.</text>
</comment>
<evidence type="ECO:0000313" key="3">
    <source>
        <dbReference type="Proteomes" id="UP001140562"/>
    </source>
</evidence>
<feature type="compositionally biased region" description="Polar residues" evidence="1">
    <location>
        <begin position="130"/>
        <end position="153"/>
    </location>
</feature>
<protein>
    <submittedName>
        <fullName evidence="2">Uncharacterized protein</fullName>
    </submittedName>
</protein>
<dbReference type="EMBL" id="JAPEUV010000139">
    <property type="protein sequence ID" value="KAJ4331736.1"/>
    <property type="molecule type" value="Genomic_DNA"/>
</dbReference>
<reference evidence="2" key="1">
    <citation type="submission" date="2022-10" db="EMBL/GenBank/DDBJ databases">
        <title>Tapping the CABI collections for fungal endophytes: first genome assemblies for Collariella, Neodidymelliopsis, Ascochyta clinopodiicola, Didymella pomorum, Didymosphaeria variabile, Neocosmospora piperis and Neocucurbitaria cava.</title>
        <authorList>
            <person name="Hill R."/>
        </authorList>
    </citation>
    <scope>NUCLEOTIDE SEQUENCE</scope>
    <source>
        <strain evidence="2">IMI 360193</strain>
    </source>
</reference>
<evidence type="ECO:0000256" key="1">
    <source>
        <dbReference type="SAM" id="MobiDB-lite"/>
    </source>
</evidence>
<name>A0A9W8WS43_9PLEO</name>